<evidence type="ECO:0000256" key="7">
    <source>
        <dbReference type="ARBA" id="ARBA00029745"/>
    </source>
</evidence>
<evidence type="ECO:0000256" key="9">
    <source>
        <dbReference type="ARBA" id="ARBA00030781"/>
    </source>
</evidence>
<evidence type="ECO:0000256" key="4">
    <source>
        <dbReference type="ARBA" id="ARBA00013858"/>
    </source>
</evidence>
<dbReference type="Proteomes" id="UP001150924">
    <property type="component" value="Unassembled WGS sequence"/>
</dbReference>
<dbReference type="CDD" id="cd00756">
    <property type="entry name" value="MoaE"/>
    <property type="match status" value="1"/>
</dbReference>
<dbReference type="Gene3D" id="3.10.20.30">
    <property type="match status" value="1"/>
</dbReference>
<dbReference type="GO" id="GO:0030366">
    <property type="term" value="F:molybdopterin synthase activity"/>
    <property type="evidence" value="ECO:0007669"/>
    <property type="project" value="UniProtKB-EC"/>
</dbReference>
<proteinExistence type="inferred from homology"/>
<evidence type="ECO:0000256" key="8">
    <source>
        <dbReference type="ARBA" id="ARBA00030407"/>
    </source>
</evidence>
<protein>
    <recommendedName>
        <fullName evidence="4">Molybdopterin synthase catalytic subunit</fullName>
        <ecNumber evidence="3">2.8.1.12</ecNumber>
    </recommendedName>
    <alternativeName>
        <fullName evidence="9">MPT synthase subunit 2</fullName>
    </alternativeName>
    <alternativeName>
        <fullName evidence="7">Molybdenum cofactor biosynthesis protein E</fullName>
    </alternativeName>
    <alternativeName>
        <fullName evidence="8">Molybdopterin-converting factor large subunit</fullName>
    </alternativeName>
    <alternativeName>
        <fullName evidence="10">Molybdopterin-converting factor subunit 2</fullName>
    </alternativeName>
</protein>
<name>A0A9X3EYB8_9BACT</name>
<evidence type="ECO:0000256" key="10">
    <source>
        <dbReference type="ARBA" id="ARBA00032474"/>
    </source>
</evidence>
<dbReference type="InterPro" id="IPR036563">
    <property type="entry name" value="MoaE_sf"/>
</dbReference>
<dbReference type="Pfam" id="PF02597">
    <property type="entry name" value="ThiS"/>
    <property type="match status" value="1"/>
</dbReference>
<dbReference type="InterPro" id="IPR003749">
    <property type="entry name" value="ThiS/MoaD-like"/>
</dbReference>
<dbReference type="InterPro" id="IPR016155">
    <property type="entry name" value="Mopterin_synth/thiamin_S_b"/>
</dbReference>
<dbReference type="PANTHER" id="PTHR23404">
    <property type="entry name" value="MOLYBDOPTERIN SYNTHASE RELATED"/>
    <property type="match status" value="1"/>
</dbReference>
<evidence type="ECO:0000313" key="13">
    <source>
        <dbReference type="Proteomes" id="UP001150924"/>
    </source>
</evidence>
<keyword evidence="5" id="KW-0501">Molybdenum cofactor biosynthesis</keyword>
<gene>
    <name evidence="12" type="primary">moaD</name>
    <name evidence="12" type="ORF">OV079_43630</name>
</gene>
<evidence type="ECO:0000256" key="11">
    <source>
        <dbReference type="ARBA" id="ARBA00049878"/>
    </source>
</evidence>
<dbReference type="AlphaFoldDB" id="A0A9X3EYB8"/>
<comment type="caution">
    <text evidence="12">The sequence shown here is derived from an EMBL/GenBank/DDBJ whole genome shotgun (WGS) entry which is preliminary data.</text>
</comment>
<dbReference type="SUPFAM" id="SSF54285">
    <property type="entry name" value="MoaD/ThiS"/>
    <property type="match status" value="1"/>
</dbReference>
<dbReference type="InterPro" id="IPR003448">
    <property type="entry name" value="Mopterin_biosynth_MoaE"/>
</dbReference>
<accession>A0A9X3EYB8</accession>
<dbReference type="RefSeq" id="WP_267775703.1">
    <property type="nucleotide sequence ID" value="NZ_JAPNKE010000002.1"/>
</dbReference>
<dbReference type="NCBIfam" id="TIGR01682">
    <property type="entry name" value="moaD"/>
    <property type="match status" value="1"/>
</dbReference>
<dbReference type="EC" id="2.8.1.12" evidence="3"/>
<keyword evidence="13" id="KW-1185">Reference proteome</keyword>
<comment type="pathway">
    <text evidence="1">Cofactor biosynthesis; molybdopterin biosynthesis.</text>
</comment>
<evidence type="ECO:0000256" key="2">
    <source>
        <dbReference type="ARBA" id="ARBA00005426"/>
    </source>
</evidence>
<dbReference type="SUPFAM" id="SSF54690">
    <property type="entry name" value="Molybdopterin synthase subunit MoaE"/>
    <property type="match status" value="1"/>
</dbReference>
<organism evidence="12 13">
    <name type="scientific">Nannocystis pusilla</name>
    <dbReference type="NCBI Taxonomy" id="889268"/>
    <lineage>
        <taxon>Bacteria</taxon>
        <taxon>Pseudomonadati</taxon>
        <taxon>Myxococcota</taxon>
        <taxon>Polyangia</taxon>
        <taxon>Nannocystales</taxon>
        <taxon>Nannocystaceae</taxon>
        <taxon>Nannocystis</taxon>
    </lineage>
</organism>
<dbReference type="Pfam" id="PF02391">
    <property type="entry name" value="MoaE"/>
    <property type="match status" value="1"/>
</dbReference>
<dbReference type="EMBL" id="JAPNKE010000002">
    <property type="protein sequence ID" value="MCY1012316.1"/>
    <property type="molecule type" value="Genomic_DNA"/>
</dbReference>
<comment type="similarity">
    <text evidence="2">Belongs to the MoaE family.</text>
</comment>
<dbReference type="GO" id="GO:0006777">
    <property type="term" value="P:Mo-molybdopterin cofactor biosynthetic process"/>
    <property type="evidence" value="ECO:0007669"/>
    <property type="project" value="UniProtKB-KW"/>
</dbReference>
<comment type="subunit">
    <text evidence="6">Heterotetramer of 2 MoaD subunits and 2 MoaE subunits. Also stable as homodimer. The enzyme changes between these two forms during catalysis.</text>
</comment>
<sequence>MHLRVLLFAGLRERLRRDSVDLELPAGARVRDLLATLAREQPDLSASLSVCRVAVDHEFVAADHVIAEGSEVAVIPPVSGGHDGPAAYPLAAYQLIKDRPLALADVVAAVAHAGAGGIDIFVGNVRDRSRGHDIARLEYEAYEPMALRVMQQIGAAVEAETPGVRVAIHHRLGVLQIGDSAVIVAASAPHRAEAFAACRAAIERLKQDVPIWKREVATDGHAWVVQGP</sequence>
<evidence type="ECO:0000256" key="1">
    <source>
        <dbReference type="ARBA" id="ARBA00005046"/>
    </source>
</evidence>
<evidence type="ECO:0000256" key="6">
    <source>
        <dbReference type="ARBA" id="ARBA00026066"/>
    </source>
</evidence>
<comment type="catalytic activity">
    <reaction evidence="11">
        <text>2 [molybdopterin-synthase sulfur-carrier protein]-C-terminal-Gly-aminoethanethioate + cyclic pyranopterin phosphate + H2O = molybdopterin + 2 [molybdopterin-synthase sulfur-carrier protein]-C-terminal Gly-Gly + 2 H(+)</text>
        <dbReference type="Rhea" id="RHEA:26333"/>
        <dbReference type="Rhea" id="RHEA-COMP:12202"/>
        <dbReference type="Rhea" id="RHEA-COMP:19907"/>
        <dbReference type="ChEBI" id="CHEBI:15377"/>
        <dbReference type="ChEBI" id="CHEBI:15378"/>
        <dbReference type="ChEBI" id="CHEBI:58698"/>
        <dbReference type="ChEBI" id="CHEBI:59648"/>
        <dbReference type="ChEBI" id="CHEBI:90778"/>
        <dbReference type="ChEBI" id="CHEBI:232372"/>
        <dbReference type="EC" id="2.8.1.12"/>
    </reaction>
</comment>
<reference evidence="12" key="1">
    <citation type="submission" date="2022-11" db="EMBL/GenBank/DDBJ databases">
        <title>Minimal conservation of predation-associated metabolite biosynthetic gene clusters underscores biosynthetic potential of Myxococcota including descriptions for ten novel species: Archangium lansinium sp. nov., Myxococcus landrumus sp. nov., Nannocystis bai.</title>
        <authorList>
            <person name="Ahearne A."/>
            <person name="Stevens C."/>
            <person name="Phillips K."/>
        </authorList>
    </citation>
    <scope>NUCLEOTIDE SEQUENCE</scope>
    <source>
        <strain evidence="12">Na p29</strain>
    </source>
</reference>
<dbReference type="Gene3D" id="3.90.1170.40">
    <property type="entry name" value="Molybdopterin biosynthesis MoaE subunit"/>
    <property type="match status" value="1"/>
</dbReference>
<dbReference type="CDD" id="cd00754">
    <property type="entry name" value="Ubl_MoaD"/>
    <property type="match status" value="1"/>
</dbReference>
<evidence type="ECO:0000256" key="3">
    <source>
        <dbReference type="ARBA" id="ARBA00011950"/>
    </source>
</evidence>
<evidence type="ECO:0000313" key="12">
    <source>
        <dbReference type="EMBL" id="MCY1012316.1"/>
    </source>
</evidence>
<evidence type="ECO:0000256" key="5">
    <source>
        <dbReference type="ARBA" id="ARBA00023150"/>
    </source>
</evidence>
<dbReference type="InterPro" id="IPR012675">
    <property type="entry name" value="Beta-grasp_dom_sf"/>
</dbReference>